<evidence type="ECO:0000256" key="1">
    <source>
        <dbReference type="SAM" id="Phobius"/>
    </source>
</evidence>
<protein>
    <recommendedName>
        <fullName evidence="4">Cation-transporting P-type ATPase C-terminal domain-containing protein</fullName>
    </recommendedName>
</protein>
<accession>W6AKH9</accession>
<dbReference type="STRING" id="838561.P344_02280"/>
<dbReference type="Gene3D" id="1.20.1110.10">
    <property type="entry name" value="Calcium-transporting ATPase, transmembrane domain"/>
    <property type="match status" value="1"/>
</dbReference>
<dbReference type="Gene3D" id="3.40.50.1000">
    <property type="entry name" value="HAD superfamily/HAD-like"/>
    <property type="match status" value="1"/>
</dbReference>
<dbReference type="SUPFAM" id="SSF81665">
    <property type="entry name" value="Calcium ATPase, transmembrane domain M"/>
    <property type="match status" value="1"/>
</dbReference>
<dbReference type="EMBL" id="CP006720">
    <property type="protein sequence ID" value="AHI57803.1"/>
    <property type="molecule type" value="Genomic_DNA"/>
</dbReference>
<dbReference type="Proteomes" id="UP000019260">
    <property type="component" value="Chromosome"/>
</dbReference>
<evidence type="ECO:0000313" key="3">
    <source>
        <dbReference type="Proteomes" id="UP000019260"/>
    </source>
</evidence>
<dbReference type="GO" id="GO:0016020">
    <property type="term" value="C:membrane"/>
    <property type="evidence" value="ECO:0007669"/>
    <property type="project" value="InterPro"/>
</dbReference>
<sequence>MEKTYVIKVLAKKDAKLNYCPVIELTQKKKHKVGFLVDGINDAIALRKSDVGISFDNATDIAKAPADIILLEKSLLVLENGIIEGRRIFANIIKYIKVTVVANFGIMLSLVIVSAWLAFAPMVPIQILFQNLLYDISQVAVVFDNVHPDFIKLLKNRVDKTRKG</sequence>
<dbReference type="HOGENOM" id="CLU_1617994_0_0_14"/>
<name>W6AKH9_9MOLU</name>
<keyword evidence="3" id="KW-1185">Reference proteome</keyword>
<keyword evidence="1" id="KW-0472">Membrane</keyword>
<feature type="transmembrane region" description="Helical" evidence="1">
    <location>
        <begin position="95"/>
        <end position="119"/>
    </location>
</feature>
<evidence type="ECO:0000313" key="2">
    <source>
        <dbReference type="EMBL" id="AHI57803.1"/>
    </source>
</evidence>
<dbReference type="InterPro" id="IPR023298">
    <property type="entry name" value="ATPase_P-typ_TM_dom_sf"/>
</dbReference>
<dbReference type="PRINTS" id="PR00119">
    <property type="entry name" value="CATATPASE"/>
</dbReference>
<keyword evidence="1" id="KW-0812">Transmembrane</keyword>
<dbReference type="PRINTS" id="PR00120">
    <property type="entry name" value="HATPASE"/>
</dbReference>
<dbReference type="NCBIfam" id="TIGR01494">
    <property type="entry name" value="ATPase_P-type"/>
    <property type="match status" value="1"/>
</dbReference>
<organism evidence="2 3">
    <name type="scientific">Spiroplasma mirum ATCC 29335</name>
    <dbReference type="NCBI Taxonomy" id="838561"/>
    <lineage>
        <taxon>Bacteria</taxon>
        <taxon>Bacillati</taxon>
        <taxon>Mycoplasmatota</taxon>
        <taxon>Mollicutes</taxon>
        <taxon>Entomoplasmatales</taxon>
        <taxon>Spiroplasmataceae</taxon>
        <taxon>Spiroplasma</taxon>
    </lineage>
</organism>
<evidence type="ECO:0008006" key="4">
    <source>
        <dbReference type="Google" id="ProtNLM"/>
    </source>
</evidence>
<dbReference type="eggNOG" id="COG0474">
    <property type="taxonomic scope" value="Bacteria"/>
</dbReference>
<dbReference type="AlphaFoldDB" id="W6AKH9"/>
<gene>
    <name evidence="2" type="ORF">P344_02280</name>
</gene>
<dbReference type="InterPro" id="IPR023214">
    <property type="entry name" value="HAD_sf"/>
</dbReference>
<dbReference type="PANTHER" id="PTHR42861">
    <property type="entry name" value="CALCIUM-TRANSPORTING ATPASE"/>
    <property type="match status" value="1"/>
</dbReference>
<proteinExistence type="predicted"/>
<dbReference type="KEGG" id="smia:P344_02280"/>
<keyword evidence="1" id="KW-1133">Transmembrane helix</keyword>
<dbReference type="PATRIC" id="fig|838561.3.peg.437"/>
<dbReference type="GO" id="GO:0016887">
    <property type="term" value="F:ATP hydrolysis activity"/>
    <property type="evidence" value="ECO:0007669"/>
    <property type="project" value="InterPro"/>
</dbReference>
<reference evidence="2 3" key="1">
    <citation type="submission" date="2013-09" db="EMBL/GenBank/DDBJ databases">
        <title>Complete genome sequence of Spiroplasma mirum suckling mouse cataract agent.</title>
        <authorList>
            <person name="Landry C.A."/>
            <person name="Bastian F.O."/>
            <person name="Thune R.L."/>
        </authorList>
    </citation>
    <scope>NUCLEOTIDE SEQUENCE [LARGE SCALE GENOMIC DNA]</scope>
    <source>
        <strain evidence="2 3">SMCA</strain>
    </source>
</reference>
<dbReference type="GO" id="GO:0005524">
    <property type="term" value="F:ATP binding"/>
    <property type="evidence" value="ECO:0007669"/>
    <property type="project" value="InterPro"/>
</dbReference>
<dbReference type="InterPro" id="IPR001757">
    <property type="entry name" value="P_typ_ATPase"/>
</dbReference>